<feature type="binding site" evidence="9">
    <location>
        <position position="28"/>
    </location>
    <ligand>
        <name>Zn(2+)</name>
        <dbReference type="ChEBI" id="CHEBI:29105"/>
    </ligand>
</feature>
<feature type="short sequence motif" description="'HIGH' region" evidence="9">
    <location>
        <begin position="30"/>
        <end position="40"/>
    </location>
</feature>
<feature type="domain" description="tRNA synthetases class I catalytic" evidence="10">
    <location>
        <begin position="17"/>
        <end position="342"/>
    </location>
</feature>
<name>A0A1F6B056_9BACT</name>
<dbReference type="HAMAP" id="MF_00041">
    <property type="entry name" value="Cys_tRNA_synth"/>
    <property type="match status" value="1"/>
</dbReference>
<feature type="binding site" evidence="9">
    <location>
        <position position="297"/>
    </location>
    <ligand>
        <name>ATP</name>
        <dbReference type="ChEBI" id="CHEBI:30616"/>
    </ligand>
</feature>
<feature type="binding site" evidence="9">
    <location>
        <position position="261"/>
    </location>
    <ligand>
        <name>Zn(2+)</name>
        <dbReference type="ChEBI" id="CHEBI:29105"/>
    </ligand>
</feature>
<keyword evidence="2 9" id="KW-0436">Ligase</keyword>
<dbReference type="InterPro" id="IPR015803">
    <property type="entry name" value="Cys-tRNA-ligase"/>
</dbReference>
<dbReference type="Gene3D" id="1.20.120.1910">
    <property type="entry name" value="Cysteine-tRNA ligase, C-terminal anti-codon recognition domain"/>
    <property type="match status" value="1"/>
</dbReference>
<dbReference type="SUPFAM" id="SSF47323">
    <property type="entry name" value="Anticodon-binding domain of a subclass of class I aminoacyl-tRNA synthetases"/>
    <property type="match status" value="1"/>
</dbReference>
<comment type="subcellular location">
    <subcellularLocation>
        <location evidence="9">Cytoplasm</location>
    </subcellularLocation>
</comment>
<accession>A0A1F6B056</accession>
<keyword evidence="9" id="KW-0963">Cytoplasm</keyword>
<evidence type="ECO:0000256" key="9">
    <source>
        <dbReference type="HAMAP-Rule" id="MF_00041"/>
    </source>
</evidence>
<dbReference type="SUPFAM" id="SSF52374">
    <property type="entry name" value="Nucleotidylyl transferase"/>
    <property type="match status" value="1"/>
</dbReference>
<dbReference type="InterPro" id="IPR024909">
    <property type="entry name" value="Cys-tRNA/MSH_ligase"/>
</dbReference>
<keyword evidence="8 9" id="KW-0030">Aminoacyl-tRNA synthetase</keyword>
<dbReference type="GO" id="GO:0006423">
    <property type="term" value="P:cysteinyl-tRNA aminoacylation"/>
    <property type="evidence" value="ECO:0007669"/>
    <property type="project" value="UniProtKB-UniRule"/>
</dbReference>
<dbReference type="Pfam" id="PF01406">
    <property type="entry name" value="tRNA-synt_1e"/>
    <property type="match status" value="1"/>
</dbReference>
<dbReference type="GO" id="GO:0004817">
    <property type="term" value="F:cysteine-tRNA ligase activity"/>
    <property type="evidence" value="ECO:0007669"/>
    <property type="project" value="UniProtKB-UniRule"/>
</dbReference>
<dbReference type="EC" id="6.1.1.16" evidence="9"/>
<organism evidence="11 12">
    <name type="scientific">Candidatus Gottesmanbacteria bacterium RIFCSPLOWO2_01_FULL_46_9</name>
    <dbReference type="NCBI Taxonomy" id="1798394"/>
    <lineage>
        <taxon>Bacteria</taxon>
        <taxon>Candidatus Gottesmaniibacteriota</taxon>
    </lineage>
</organism>
<feature type="binding site" evidence="9">
    <location>
        <position position="236"/>
    </location>
    <ligand>
        <name>Zn(2+)</name>
        <dbReference type="ChEBI" id="CHEBI:29105"/>
    </ligand>
</feature>
<dbReference type="PANTHER" id="PTHR10890">
    <property type="entry name" value="CYSTEINYL-TRNA SYNTHETASE"/>
    <property type="match status" value="1"/>
</dbReference>
<dbReference type="PANTHER" id="PTHR10890:SF3">
    <property type="entry name" value="CYSTEINE--TRNA LIGASE, CYTOPLASMIC"/>
    <property type="match status" value="1"/>
</dbReference>
<evidence type="ECO:0000256" key="3">
    <source>
        <dbReference type="ARBA" id="ARBA00022723"/>
    </source>
</evidence>
<keyword evidence="4 9" id="KW-0547">Nucleotide-binding</keyword>
<keyword evidence="5 9" id="KW-0862">Zinc</keyword>
<evidence type="ECO:0000256" key="5">
    <source>
        <dbReference type="ARBA" id="ARBA00022833"/>
    </source>
</evidence>
<feature type="binding site" evidence="9">
    <location>
        <position position="265"/>
    </location>
    <ligand>
        <name>Zn(2+)</name>
        <dbReference type="ChEBI" id="CHEBI:29105"/>
    </ligand>
</feature>
<evidence type="ECO:0000256" key="8">
    <source>
        <dbReference type="ARBA" id="ARBA00023146"/>
    </source>
</evidence>
<dbReference type="CDD" id="cd00672">
    <property type="entry name" value="CysRS_core"/>
    <property type="match status" value="1"/>
</dbReference>
<evidence type="ECO:0000259" key="10">
    <source>
        <dbReference type="Pfam" id="PF01406"/>
    </source>
</evidence>
<dbReference type="AlphaFoldDB" id="A0A1F6B056"/>
<comment type="cofactor">
    <cofactor evidence="9">
        <name>Zn(2+)</name>
        <dbReference type="ChEBI" id="CHEBI:29105"/>
    </cofactor>
    <text evidence="9">Binds 1 zinc ion per subunit.</text>
</comment>
<keyword evidence="6 9" id="KW-0067">ATP-binding</keyword>
<comment type="caution">
    <text evidence="11">The sequence shown here is derived from an EMBL/GenBank/DDBJ whole genome shotgun (WGS) entry which is preliminary data.</text>
</comment>
<evidence type="ECO:0000313" key="11">
    <source>
        <dbReference type="EMBL" id="OGG30300.1"/>
    </source>
</evidence>
<feature type="short sequence motif" description="'KMSKS' region" evidence="9">
    <location>
        <begin position="294"/>
        <end position="298"/>
    </location>
</feature>
<dbReference type="Gene3D" id="3.40.50.620">
    <property type="entry name" value="HUPs"/>
    <property type="match status" value="1"/>
</dbReference>
<evidence type="ECO:0000313" key="12">
    <source>
        <dbReference type="Proteomes" id="UP000176450"/>
    </source>
</evidence>
<comment type="subunit">
    <text evidence="1 9">Monomer.</text>
</comment>
<dbReference type="GO" id="GO:0005524">
    <property type="term" value="F:ATP binding"/>
    <property type="evidence" value="ECO:0007669"/>
    <property type="project" value="UniProtKB-UniRule"/>
</dbReference>
<dbReference type="GO" id="GO:0005829">
    <property type="term" value="C:cytosol"/>
    <property type="evidence" value="ECO:0007669"/>
    <property type="project" value="TreeGrafter"/>
</dbReference>
<dbReference type="NCBIfam" id="TIGR00435">
    <property type="entry name" value="cysS"/>
    <property type="match status" value="1"/>
</dbReference>
<proteinExistence type="inferred from homology"/>
<evidence type="ECO:0000256" key="7">
    <source>
        <dbReference type="ARBA" id="ARBA00022917"/>
    </source>
</evidence>
<keyword evidence="3 9" id="KW-0479">Metal-binding</keyword>
<gene>
    <name evidence="9" type="primary">cysS</name>
    <name evidence="11" type="ORF">A3A63_04035</name>
</gene>
<evidence type="ECO:0000256" key="6">
    <source>
        <dbReference type="ARBA" id="ARBA00022840"/>
    </source>
</evidence>
<reference evidence="11 12" key="1">
    <citation type="journal article" date="2016" name="Nat. Commun.">
        <title>Thousands of microbial genomes shed light on interconnected biogeochemical processes in an aquifer system.</title>
        <authorList>
            <person name="Anantharaman K."/>
            <person name="Brown C.T."/>
            <person name="Hug L.A."/>
            <person name="Sharon I."/>
            <person name="Castelle C.J."/>
            <person name="Probst A.J."/>
            <person name="Thomas B.C."/>
            <person name="Singh A."/>
            <person name="Wilkins M.J."/>
            <person name="Karaoz U."/>
            <person name="Brodie E.L."/>
            <person name="Williams K.H."/>
            <person name="Hubbard S.S."/>
            <person name="Banfield J.F."/>
        </authorList>
    </citation>
    <scope>NUCLEOTIDE SEQUENCE [LARGE SCALE GENOMIC DNA]</scope>
</reference>
<comment type="similarity">
    <text evidence="9">Belongs to the class-I aminoacyl-tRNA synthetase family.</text>
</comment>
<evidence type="ECO:0000256" key="4">
    <source>
        <dbReference type="ARBA" id="ARBA00022741"/>
    </source>
</evidence>
<dbReference type="EMBL" id="MFJX01000043">
    <property type="protein sequence ID" value="OGG30300.1"/>
    <property type="molecule type" value="Genomic_DNA"/>
</dbReference>
<comment type="catalytic activity">
    <reaction evidence="9">
        <text>tRNA(Cys) + L-cysteine + ATP = L-cysteinyl-tRNA(Cys) + AMP + diphosphate</text>
        <dbReference type="Rhea" id="RHEA:17773"/>
        <dbReference type="Rhea" id="RHEA-COMP:9661"/>
        <dbReference type="Rhea" id="RHEA-COMP:9679"/>
        <dbReference type="ChEBI" id="CHEBI:30616"/>
        <dbReference type="ChEBI" id="CHEBI:33019"/>
        <dbReference type="ChEBI" id="CHEBI:35235"/>
        <dbReference type="ChEBI" id="CHEBI:78442"/>
        <dbReference type="ChEBI" id="CHEBI:78517"/>
        <dbReference type="ChEBI" id="CHEBI:456215"/>
        <dbReference type="EC" id="6.1.1.16"/>
    </reaction>
</comment>
<dbReference type="InterPro" id="IPR014729">
    <property type="entry name" value="Rossmann-like_a/b/a_fold"/>
</dbReference>
<dbReference type="PRINTS" id="PR00983">
    <property type="entry name" value="TRNASYNTHCYS"/>
</dbReference>
<protein>
    <recommendedName>
        <fullName evidence="9">Cysteine--tRNA ligase</fullName>
        <ecNumber evidence="9">6.1.1.16</ecNumber>
    </recommendedName>
    <alternativeName>
        <fullName evidence="9">Cysteinyl-tRNA synthetase</fullName>
        <shortName evidence="9">CysRS</shortName>
    </alternativeName>
</protein>
<dbReference type="InterPro" id="IPR032678">
    <property type="entry name" value="tRNA-synt_1_cat_dom"/>
</dbReference>
<evidence type="ECO:0000256" key="1">
    <source>
        <dbReference type="ARBA" id="ARBA00011245"/>
    </source>
</evidence>
<dbReference type="Proteomes" id="UP000176450">
    <property type="component" value="Unassembled WGS sequence"/>
</dbReference>
<evidence type="ECO:0000256" key="2">
    <source>
        <dbReference type="ARBA" id="ARBA00022598"/>
    </source>
</evidence>
<dbReference type="InterPro" id="IPR009080">
    <property type="entry name" value="tRNAsynth_Ia_anticodon-bd"/>
</dbReference>
<sequence>MLKFHNTLTKKVEEFIPRDPKKVTVYCCGPTVYDYAHIGNFRTYTMSDLLVRTLKYVGYTVRYVMNVTDVGHLVSDADEGEDKMEKGAKREGKTAWDIAKFYTDAFLRDSKNLNLLEPDVRPKPTDHIPEQIDMVQTLIKKGFAYTTDDGVYYDTSKFSGYGALTGQSLNELKEGARVEPNPQKRNPTDFALWKFSPPVKDTSGRVRKRDMEWESPFVLPGGRGKGLGFPGWHIECSAMSRKHLGDQIDIHTGGADLIPIHHTNEIAQSEAASGKSPFVRYWVHGQFIMVDGEKMSKSKGNFYRLADVEAKIHDPLALRYFYMTAQYRAFLNFTWEGLEAAQHALSELRGKVSLLQHDNTSNLEYSDWSKGARNLFQISLEEDLNLPKALRVVWNVAKHKLDPREKYKLLMEFDRVLGLDLDRESLTPEAPSEDIQELVKRREALRQKKMFGEADELRKQIEEKGYEIEDTASGIRVKKVK</sequence>
<keyword evidence="7 9" id="KW-0648">Protein biosynthesis</keyword>
<dbReference type="GO" id="GO:0008270">
    <property type="term" value="F:zinc ion binding"/>
    <property type="evidence" value="ECO:0007669"/>
    <property type="project" value="UniProtKB-UniRule"/>
</dbReference>